<dbReference type="InterPro" id="IPR016136">
    <property type="entry name" value="DNA_helicase_N/primase_C"/>
</dbReference>
<proteinExistence type="predicted"/>
<reference evidence="2 3" key="1">
    <citation type="submission" date="2021-03" db="EMBL/GenBank/DDBJ databases">
        <title>Sequencing the genomes of 1000 actinobacteria strains.</title>
        <authorList>
            <person name="Klenk H.-P."/>
        </authorList>
    </citation>
    <scope>NUCLEOTIDE SEQUENCE [LARGE SCALE GENOMIC DNA]</scope>
    <source>
        <strain evidence="2 3">DSM 46713</strain>
    </source>
</reference>
<feature type="region of interest" description="Disordered" evidence="1">
    <location>
        <begin position="471"/>
        <end position="490"/>
    </location>
</feature>
<accession>A0ABS4ZSS2</accession>
<sequence length="490" mass="53389">MADIIERKLLAQMMTADGMAQVVEAKVAPDLFVEPVHRAIFEWMHDYRDTSDGKTPTRDAIEYQFPGRGLPDTVEEDTGWLIGQLRDRHVINHAQDLLRDVAKTVNDDPIGTIERMAEAARVLHEQIGKNGSDSDSDAPRLWSAADLKPAEQPRWLAKNRLPRGAVSLLVGDEGIGKSLFWVYLTAAITTGKPLLEFGVPARDPGHVVIVVTEDDWSTTVRPRLEVAGAELDMVRVICAEEDGSGAPEFPRDLHLISQADPAPALVVVDAWLDTVPSRFDVRNPQAARQALHPWREVAVTTDAAVLLLTHTNRVASANPRDKYGATGELRKKARMTLFAQRDEDGGLVIGPDKANTTAAVMASRFTVRGVQHFNPTDDHDGMVPRLAYAGETGQTAQEHIAEAYTAGRGTSAEDNPVVGWLASHLADGPRWATDVYSAAKETGYSVDQTKRAKKRLSVEAKKDGASAWYWRLPGHEGSPSGGQGSADASV</sequence>
<keyword evidence="3" id="KW-1185">Reference proteome</keyword>
<dbReference type="InterPro" id="IPR036185">
    <property type="entry name" value="DNA_heli_DnaB-like_N_sf"/>
</dbReference>
<dbReference type="InterPro" id="IPR027417">
    <property type="entry name" value="P-loop_NTPase"/>
</dbReference>
<evidence type="ECO:0008006" key="4">
    <source>
        <dbReference type="Google" id="ProtNLM"/>
    </source>
</evidence>
<protein>
    <recommendedName>
        <fullName evidence="4">DNA helicase DnaB-like N-terminal domain-containing protein</fullName>
    </recommendedName>
</protein>
<dbReference type="Pfam" id="PF13481">
    <property type="entry name" value="AAA_25"/>
    <property type="match status" value="1"/>
</dbReference>
<dbReference type="Proteomes" id="UP000694460">
    <property type="component" value="Unassembled WGS sequence"/>
</dbReference>
<evidence type="ECO:0000256" key="1">
    <source>
        <dbReference type="SAM" id="MobiDB-lite"/>
    </source>
</evidence>
<name>A0ABS4ZSS2_9MYCO</name>
<evidence type="ECO:0000313" key="2">
    <source>
        <dbReference type="EMBL" id="MBP2452524.1"/>
    </source>
</evidence>
<dbReference type="Gene3D" id="3.40.50.300">
    <property type="entry name" value="P-loop containing nucleotide triphosphate hydrolases"/>
    <property type="match status" value="1"/>
</dbReference>
<organism evidence="2 3">
    <name type="scientific">Mycolicibacterium lutetiense</name>
    <dbReference type="NCBI Taxonomy" id="1641992"/>
    <lineage>
        <taxon>Bacteria</taxon>
        <taxon>Bacillati</taxon>
        <taxon>Actinomycetota</taxon>
        <taxon>Actinomycetes</taxon>
        <taxon>Mycobacteriales</taxon>
        <taxon>Mycobacteriaceae</taxon>
        <taxon>Mycolicibacterium</taxon>
    </lineage>
</organism>
<dbReference type="SUPFAM" id="SSF48024">
    <property type="entry name" value="N-terminal domain of DnaB helicase"/>
    <property type="match status" value="1"/>
</dbReference>
<dbReference type="EMBL" id="JAGIOP010000002">
    <property type="protein sequence ID" value="MBP2452524.1"/>
    <property type="molecule type" value="Genomic_DNA"/>
</dbReference>
<comment type="caution">
    <text evidence="2">The sequence shown here is derived from an EMBL/GenBank/DDBJ whole genome shotgun (WGS) entry which is preliminary data.</text>
</comment>
<dbReference type="Gene3D" id="1.10.860.10">
    <property type="entry name" value="DNAb Helicase, Chain A"/>
    <property type="match status" value="1"/>
</dbReference>
<dbReference type="SUPFAM" id="SSF52540">
    <property type="entry name" value="P-loop containing nucleoside triphosphate hydrolases"/>
    <property type="match status" value="1"/>
</dbReference>
<gene>
    <name evidence="2" type="ORF">JOF57_002437</name>
</gene>
<evidence type="ECO:0000313" key="3">
    <source>
        <dbReference type="Proteomes" id="UP000694460"/>
    </source>
</evidence>
<dbReference type="RefSeq" id="WP_307870006.1">
    <property type="nucleotide sequence ID" value="NZ_JAGIOP010000002.1"/>
</dbReference>